<dbReference type="InterPro" id="IPR023299">
    <property type="entry name" value="ATPase_P-typ_cyto_dom_N"/>
</dbReference>
<name>A0AAU9KFB8_9CILI</name>
<evidence type="ECO:0000313" key="2">
    <source>
        <dbReference type="Proteomes" id="UP001162131"/>
    </source>
</evidence>
<keyword evidence="2" id="KW-1185">Reference proteome</keyword>
<dbReference type="Proteomes" id="UP001162131">
    <property type="component" value="Unassembled WGS sequence"/>
</dbReference>
<dbReference type="EMBL" id="CAJZBQ010000063">
    <property type="protein sequence ID" value="CAG9336015.1"/>
    <property type="molecule type" value="Genomic_DNA"/>
</dbReference>
<evidence type="ECO:0000313" key="1">
    <source>
        <dbReference type="EMBL" id="CAG9336015.1"/>
    </source>
</evidence>
<dbReference type="GO" id="GO:0000166">
    <property type="term" value="F:nucleotide binding"/>
    <property type="evidence" value="ECO:0007669"/>
    <property type="project" value="InterPro"/>
</dbReference>
<sequence>MLGHNDYMKVRQNFINDILIANPFASKRKRGSTIVKYAEDLTRIYVVGASEYLVNPAKEFSLWMLL</sequence>
<organism evidence="1 2">
    <name type="scientific">Blepharisma stoltei</name>
    <dbReference type="NCBI Taxonomy" id="1481888"/>
    <lineage>
        <taxon>Eukaryota</taxon>
        <taxon>Sar</taxon>
        <taxon>Alveolata</taxon>
        <taxon>Ciliophora</taxon>
        <taxon>Postciliodesmatophora</taxon>
        <taxon>Heterotrichea</taxon>
        <taxon>Heterotrichida</taxon>
        <taxon>Blepharismidae</taxon>
        <taxon>Blepharisma</taxon>
    </lineage>
</organism>
<dbReference type="SUPFAM" id="SSF81660">
    <property type="entry name" value="Metal cation-transporting ATPase, ATP-binding domain N"/>
    <property type="match status" value="1"/>
</dbReference>
<accession>A0AAU9KFB8</accession>
<protein>
    <submittedName>
        <fullName evidence="1">Uncharacterized protein</fullName>
    </submittedName>
</protein>
<dbReference type="AlphaFoldDB" id="A0AAU9KFB8"/>
<gene>
    <name evidence="1" type="ORF">BSTOLATCC_MIC65322</name>
</gene>
<proteinExistence type="predicted"/>
<comment type="caution">
    <text evidence="1">The sequence shown here is derived from an EMBL/GenBank/DDBJ whole genome shotgun (WGS) entry which is preliminary data.</text>
</comment>
<reference evidence="1" key="1">
    <citation type="submission" date="2021-09" db="EMBL/GenBank/DDBJ databases">
        <authorList>
            <consortium name="AG Swart"/>
            <person name="Singh M."/>
            <person name="Singh A."/>
            <person name="Seah K."/>
            <person name="Emmerich C."/>
        </authorList>
    </citation>
    <scope>NUCLEOTIDE SEQUENCE</scope>
    <source>
        <strain evidence="1">ATCC30299</strain>
    </source>
</reference>